<evidence type="ECO:0000259" key="13">
    <source>
        <dbReference type="PROSITE" id="PS51806"/>
    </source>
</evidence>
<evidence type="ECO:0000256" key="8">
    <source>
        <dbReference type="ARBA" id="ARBA00022989"/>
    </source>
</evidence>
<dbReference type="Pfam" id="PF14144">
    <property type="entry name" value="DOG1"/>
    <property type="match status" value="1"/>
</dbReference>
<dbReference type="EMBL" id="JAEFBK010000007">
    <property type="protein sequence ID" value="KAG7585308.1"/>
    <property type="molecule type" value="Genomic_DNA"/>
</dbReference>
<dbReference type="InterPro" id="IPR025422">
    <property type="entry name" value="TGA_domain"/>
</dbReference>
<dbReference type="GO" id="GO:0043565">
    <property type="term" value="F:sequence-specific DNA binding"/>
    <property type="evidence" value="ECO:0007669"/>
    <property type="project" value="InterPro"/>
</dbReference>
<evidence type="ECO:0000256" key="1">
    <source>
        <dbReference type="ARBA" id="ARBA00004251"/>
    </source>
</evidence>
<evidence type="ECO:0000313" key="15">
    <source>
        <dbReference type="Proteomes" id="UP000694240"/>
    </source>
</evidence>
<reference evidence="14 15" key="1">
    <citation type="submission" date="2020-12" db="EMBL/GenBank/DDBJ databases">
        <title>Concerted genomic and epigenomic changes stabilize Arabidopsis allopolyploids.</title>
        <authorList>
            <person name="Chen Z."/>
        </authorList>
    </citation>
    <scope>NUCLEOTIDE SEQUENCE [LARGE SCALE GENOMIC DNA]</scope>
    <source>
        <strain evidence="14">Allo738</strain>
        <tissue evidence="14">Leaf</tissue>
    </source>
</reference>
<dbReference type="InterPro" id="IPR013210">
    <property type="entry name" value="LRR_N_plant-typ"/>
</dbReference>
<evidence type="ECO:0000256" key="10">
    <source>
        <dbReference type="ARBA" id="ARBA00023170"/>
    </source>
</evidence>
<dbReference type="PROSITE" id="PS51450">
    <property type="entry name" value="LRR"/>
    <property type="match status" value="1"/>
</dbReference>
<dbReference type="InterPro" id="IPR055414">
    <property type="entry name" value="LRR_R13L4/SHOC2-like"/>
</dbReference>
<comment type="caution">
    <text evidence="14">The sequence shown here is derived from an EMBL/GenBank/DDBJ whole genome shotgun (WGS) entry which is preliminary data.</text>
</comment>
<dbReference type="InterPro" id="IPR053781">
    <property type="entry name" value="F-box_AtFBL13-like"/>
</dbReference>
<organism evidence="14 15">
    <name type="scientific">Arabidopsis thaliana x Arabidopsis arenosa</name>
    <dbReference type="NCBI Taxonomy" id="1240361"/>
    <lineage>
        <taxon>Eukaryota</taxon>
        <taxon>Viridiplantae</taxon>
        <taxon>Streptophyta</taxon>
        <taxon>Embryophyta</taxon>
        <taxon>Tracheophyta</taxon>
        <taxon>Spermatophyta</taxon>
        <taxon>Magnoliopsida</taxon>
        <taxon>eudicotyledons</taxon>
        <taxon>Gunneridae</taxon>
        <taxon>Pentapetalae</taxon>
        <taxon>rosids</taxon>
        <taxon>malvids</taxon>
        <taxon>Brassicales</taxon>
        <taxon>Brassicaceae</taxon>
        <taxon>Camelineae</taxon>
        <taxon>Arabidopsis</taxon>
    </lineage>
</organism>
<keyword evidence="7" id="KW-0677">Repeat</keyword>
<dbReference type="InterPro" id="IPR046956">
    <property type="entry name" value="RLP23-like"/>
</dbReference>
<dbReference type="Pfam" id="PF13855">
    <property type="entry name" value="LRR_8"/>
    <property type="match status" value="1"/>
</dbReference>
<dbReference type="InterPro" id="IPR003591">
    <property type="entry name" value="Leu-rich_rpt_typical-subtyp"/>
</dbReference>
<keyword evidence="9" id="KW-0472">Membrane</keyword>
<protein>
    <submittedName>
        <fullName evidence="14">Leucine-rich repeat</fullName>
    </submittedName>
</protein>
<dbReference type="Pfam" id="PF00646">
    <property type="entry name" value="F-box"/>
    <property type="match status" value="1"/>
</dbReference>
<dbReference type="InterPro" id="IPR006566">
    <property type="entry name" value="FBD"/>
</dbReference>
<dbReference type="Pfam" id="PF08263">
    <property type="entry name" value="LRRNT_2"/>
    <property type="match status" value="1"/>
</dbReference>
<keyword evidence="4" id="KW-0433">Leucine-rich repeat</keyword>
<dbReference type="Pfam" id="PF23598">
    <property type="entry name" value="LRR_14"/>
    <property type="match status" value="1"/>
</dbReference>
<dbReference type="PANTHER" id="PTHR48061:SF46">
    <property type="entry name" value="LEUCINE-RICH REPEAT-CONTAINING N-TERMINAL PLANT-TYPE DOMAIN-CONTAINING PROTEIN"/>
    <property type="match status" value="1"/>
</dbReference>
<dbReference type="InterPro" id="IPR055411">
    <property type="entry name" value="LRR_FXL15/At3g58940/PEG3-like"/>
</dbReference>
<dbReference type="SMART" id="SM00369">
    <property type="entry name" value="LRR_TYP"/>
    <property type="match status" value="9"/>
</dbReference>
<name>A0A8T2BDI7_9BRAS</name>
<gene>
    <name evidence="14" type="ORF">ISN45_Aa02g006710</name>
</gene>
<sequence>MDFGRSRDIISGLPDSLICHILSFLTTKEAASTSVLARKWRYLFAFVPNLDFDDSVHLSLGKKNPLISGEDYLEMINERNNQLSTSFMAFVDHVLALQGNSPIHKFSLKIGDGVDRVRVIRWIFNVLERGVSDLELGMHLKWKSSLPSKIFLSETLVRLKLSVDRGPRIDVDDVHLPKLKTLHIESVKFEKHGIGLNKLLSGCHILEELILEYISWCLWEFVSVSLTTLKRLTFCGELMQDENPISVSFDTPNLVYLMFTDVIADEYSKVNFDSLVEAHINLQMSEDQMEEARFSNSEGNMEGGMVANATDFIMGICNVKILYLSAYTLEVLTYCCEAIPLFNNLTHLTIESNPEVGWDSLPGLLKNSPNLETLVFKGLVHQVTDKCGDMCLCKPWEEEEDEEEEEEEVPTCLSLCPVKVLKILDFGEIYDDEIDAKIDQVKHFLETMPYVEQLILHYNTPIDEDVIKVYQQLQSHPKVASSKCKLQLISDNLSLNEFSSHNHAYMLFLVNLRFLNTFVSPTQHQCHPDQRDSLLEFKNEFGIQKPDFGDLEVSFYPTTESWANKSDCCSWDGITCDAKSGNVIGLDLSSSCLHGRLKTNSSLFRLRHLRDLSLAYNNFTASPIPANLDKLVGLENLNLSYSSLSGQIPTKLLQLTKLVSLDLSTSSFLSVDESFLRLLARNLANLRKLDMSYVNIFSNMWSLRSLRLANCNLFGEFPNSVLLIPNLKAISLDHNPNLRGDLPTFGENNSLRILSFFETSFTGTIPDSISNLKHLTYLSLSNSNFLGKIPFSLGNLSHLSYLDLSFNNFVGEIPSSLGNLNQLTVFDVWSNKLSGNLPSGLLNLTQLRSMTLCYNQLSDFLPPNISQHSKLEGFFARKNSFSGPFPSSLFKLPSLTDIYLDDNQLSDLVGIENVSLLPSLQTFYIGNNNYRVSPIDLNVFSPLKQLIGFSLSGIPLSSTNITSDSDFPSHLESLDLSGCNITEFPEFIRNQRNLHSLDISNNKIKGQVPDWLWKLQELSYLNLSRNSLSSFKGSLEVSTGCQVSVVDLSSNAFQGPIFIPSRFIRYLFGSKNNFTGEIPRSICGLSSLLVLDLSNNNLHGSVPRCLGDHIRYLSYLNLHNNHLSGSLPDIFMSAKELRSLDVSHNRFVVKFSAKATSSCAQLKFVPWSDYFMNWSAMYSNEDNTQLKYLGDNSYYYDSIVLMSKGIEMEMERILTIYTAIDLSGNKIHGKIPESLGEIPPKLGDLYSLGWINVSHNQLVGSIPQGTQFQRQHCSSYEGNPGLSKTFGTFFNDWLRRHRQFVQQLAHLPDGTTCVTPVEEETLVANFLSHCLQYYQEKSAAMSVAGDDVFDFFSPPWLSSYEKLILWIGGFKPGMVFKLITTSVNDLTCQQKDQLDNIRSETKQSEKDLMGRFALLQQSVGDPPLMVPFKRIGTLGFRDGETSEQLEMEKAMEVLKKEMKEMMKNADQLRCVTVGKVVEVLNPRQAIKLLRAAGEFYFRLRDLGEEVKTVLF</sequence>
<keyword evidence="15" id="KW-1185">Reference proteome</keyword>
<feature type="coiled-coil region" evidence="12">
    <location>
        <begin position="1444"/>
        <end position="1471"/>
    </location>
</feature>
<evidence type="ECO:0000313" key="14">
    <source>
        <dbReference type="EMBL" id="KAG7585308.1"/>
    </source>
</evidence>
<dbReference type="InterPro" id="IPR001810">
    <property type="entry name" value="F-box_dom"/>
</dbReference>
<keyword evidence="12" id="KW-0175">Coiled coil</keyword>
<dbReference type="FunFam" id="3.80.10.10:FF:001166">
    <property type="entry name" value="Cf2-like protein"/>
    <property type="match status" value="1"/>
</dbReference>
<evidence type="ECO:0000256" key="11">
    <source>
        <dbReference type="ARBA" id="ARBA00023180"/>
    </source>
</evidence>
<dbReference type="CDD" id="cd22160">
    <property type="entry name" value="F-box_AtFBL13-like"/>
    <property type="match status" value="1"/>
</dbReference>
<evidence type="ECO:0000256" key="7">
    <source>
        <dbReference type="ARBA" id="ARBA00022737"/>
    </source>
</evidence>
<keyword evidence="5" id="KW-0812">Transmembrane</keyword>
<dbReference type="InterPro" id="IPR001611">
    <property type="entry name" value="Leu-rich_rpt"/>
</dbReference>
<comment type="subcellular location">
    <subcellularLocation>
        <location evidence="1">Cell membrane</location>
        <topology evidence="1">Single-pass type I membrane protein</topology>
    </subcellularLocation>
</comment>
<evidence type="ECO:0000256" key="9">
    <source>
        <dbReference type="ARBA" id="ARBA00023136"/>
    </source>
</evidence>
<evidence type="ECO:0000256" key="4">
    <source>
        <dbReference type="ARBA" id="ARBA00022614"/>
    </source>
</evidence>
<dbReference type="PROSITE" id="PS51806">
    <property type="entry name" value="DOG1"/>
    <property type="match status" value="1"/>
</dbReference>
<evidence type="ECO:0000256" key="6">
    <source>
        <dbReference type="ARBA" id="ARBA00022729"/>
    </source>
</evidence>
<feature type="domain" description="DOG1" evidence="13">
    <location>
        <begin position="1283"/>
        <end position="1509"/>
    </location>
</feature>
<evidence type="ECO:0000256" key="2">
    <source>
        <dbReference type="ARBA" id="ARBA00009592"/>
    </source>
</evidence>
<dbReference type="Pfam" id="PF00560">
    <property type="entry name" value="LRR_1"/>
    <property type="match status" value="2"/>
</dbReference>
<dbReference type="GO" id="GO:0006351">
    <property type="term" value="P:DNA-templated transcription"/>
    <property type="evidence" value="ECO:0007669"/>
    <property type="project" value="InterPro"/>
</dbReference>
<evidence type="ECO:0000256" key="5">
    <source>
        <dbReference type="ARBA" id="ARBA00022692"/>
    </source>
</evidence>
<keyword evidence="3" id="KW-1003">Cell membrane</keyword>
<dbReference type="FunFam" id="3.80.10.10:FF:000095">
    <property type="entry name" value="LRR receptor-like serine/threonine-protein kinase GSO1"/>
    <property type="match status" value="1"/>
</dbReference>
<dbReference type="GO" id="GO:0005886">
    <property type="term" value="C:plasma membrane"/>
    <property type="evidence" value="ECO:0007669"/>
    <property type="project" value="UniProtKB-SubCell"/>
</dbReference>
<keyword evidence="10" id="KW-0675">Receptor</keyword>
<evidence type="ECO:0000256" key="3">
    <source>
        <dbReference type="ARBA" id="ARBA00022475"/>
    </source>
</evidence>
<evidence type="ECO:0000256" key="12">
    <source>
        <dbReference type="SAM" id="Coils"/>
    </source>
</evidence>
<dbReference type="SMART" id="SM00579">
    <property type="entry name" value="FBD"/>
    <property type="match status" value="1"/>
</dbReference>
<accession>A0A8T2BDI7</accession>
<comment type="similarity">
    <text evidence="2">Belongs to the RLP family.</text>
</comment>
<dbReference type="Pfam" id="PF24758">
    <property type="entry name" value="LRR_At5g56370"/>
    <property type="match status" value="1"/>
</dbReference>
<dbReference type="Proteomes" id="UP000694240">
    <property type="component" value="Chromosome 7"/>
</dbReference>
<proteinExistence type="inferred from homology"/>
<keyword evidence="6" id="KW-0732">Signal</keyword>
<keyword evidence="8" id="KW-1133">Transmembrane helix</keyword>
<keyword evidence="11" id="KW-0325">Glycoprotein</keyword>
<dbReference type="PANTHER" id="PTHR48061">
    <property type="entry name" value="LEUCINE-RICH REPEAT RECEPTOR PROTEIN KINASE EMS1-LIKE-RELATED"/>
    <property type="match status" value="1"/>
</dbReference>